<reference evidence="2" key="1">
    <citation type="submission" date="2019-03" db="EMBL/GenBank/DDBJ databases">
        <authorList>
            <person name="Hao L."/>
        </authorList>
    </citation>
    <scope>NUCLEOTIDE SEQUENCE</scope>
</reference>
<proteinExistence type="predicted"/>
<dbReference type="InterPro" id="IPR007730">
    <property type="entry name" value="SPOR-like_dom"/>
</dbReference>
<dbReference type="InterPro" id="IPR036680">
    <property type="entry name" value="SPOR-like_sf"/>
</dbReference>
<dbReference type="AlphaFoldDB" id="A0A485M1W6"/>
<sequence>MKRCVLICALFLMAAPLWAGYDLSNTVTREIHRAPVIEDVQDEPLKESAPEKTAAAVSPAKTVYYPYTIHLSSWQDPKEASRQIEKMQAGLDMLFITKIDLGASGIWYRIDHGIFPTIKDAVARLRELKAKNVIDKGAFVGGQVAYAIELGTYESMQEATDDAQELRDLGMVPYVIRERDTVFRLLLGAYPDEKSAAPAMEDLKALGFDPTLKKR</sequence>
<dbReference type="SUPFAM" id="SSF110997">
    <property type="entry name" value="Sporulation related repeat"/>
    <property type="match status" value="1"/>
</dbReference>
<name>A0A485M1W6_9ZZZZ</name>
<accession>A0A485M1W6</accession>
<dbReference type="GO" id="GO:0042834">
    <property type="term" value="F:peptidoglycan binding"/>
    <property type="evidence" value="ECO:0007669"/>
    <property type="project" value="InterPro"/>
</dbReference>
<dbReference type="Pfam" id="PF05036">
    <property type="entry name" value="SPOR"/>
    <property type="match status" value="1"/>
</dbReference>
<gene>
    <name evidence="2" type="ORF">SCFA_450011</name>
</gene>
<dbReference type="Gene3D" id="3.30.70.1070">
    <property type="entry name" value="Sporulation related repeat"/>
    <property type="match status" value="1"/>
</dbReference>
<protein>
    <submittedName>
        <fullName evidence="2">Sporulation related domain protein</fullName>
    </submittedName>
</protein>
<feature type="domain" description="SPOR" evidence="1">
    <location>
        <begin position="140"/>
        <end position="215"/>
    </location>
</feature>
<dbReference type="PROSITE" id="PS51724">
    <property type="entry name" value="SPOR"/>
    <property type="match status" value="1"/>
</dbReference>
<organism evidence="2">
    <name type="scientific">anaerobic digester metagenome</name>
    <dbReference type="NCBI Taxonomy" id="1263854"/>
    <lineage>
        <taxon>unclassified sequences</taxon>
        <taxon>metagenomes</taxon>
        <taxon>ecological metagenomes</taxon>
    </lineage>
</organism>
<evidence type="ECO:0000313" key="2">
    <source>
        <dbReference type="EMBL" id="VFU15773.1"/>
    </source>
</evidence>
<dbReference type="EMBL" id="CAADRM010000109">
    <property type="protein sequence ID" value="VFU15773.1"/>
    <property type="molecule type" value="Genomic_DNA"/>
</dbReference>
<evidence type="ECO:0000259" key="1">
    <source>
        <dbReference type="PROSITE" id="PS51724"/>
    </source>
</evidence>